<dbReference type="PANTHER" id="PTHR43031:SF17">
    <property type="entry name" value="SULFURTRANSFERASE YTWF-RELATED"/>
    <property type="match status" value="1"/>
</dbReference>
<gene>
    <name evidence="2" type="ORF">EXW74_07095</name>
</gene>
<proteinExistence type="predicted"/>
<dbReference type="Pfam" id="PF00581">
    <property type="entry name" value="Rhodanese"/>
    <property type="match status" value="1"/>
</dbReference>
<dbReference type="PANTHER" id="PTHR43031">
    <property type="entry name" value="FAD-DEPENDENT OXIDOREDUCTASE"/>
    <property type="match status" value="1"/>
</dbReference>
<feature type="domain" description="Rhodanese" evidence="1">
    <location>
        <begin position="26"/>
        <end position="108"/>
    </location>
</feature>
<evidence type="ECO:0000313" key="3">
    <source>
        <dbReference type="Proteomes" id="UP000291525"/>
    </source>
</evidence>
<evidence type="ECO:0000259" key="1">
    <source>
        <dbReference type="PROSITE" id="PS50206"/>
    </source>
</evidence>
<dbReference type="AlphaFoldDB" id="A0A4Q8L0U6"/>
<dbReference type="InterPro" id="IPR036873">
    <property type="entry name" value="Rhodanese-like_dom_sf"/>
</dbReference>
<dbReference type="OrthoDB" id="9800872at2"/>
<sequence length="111" mass="12334">MFKQIFSGMFSTGEGIPISALEQTLTENNTILLDVREEDEFINGHIPQAKNMPLSQLDSFKGNKDTHYLIICQSGMRSQRATDLLKEQGYQATNIQGGMNAWNGPIKGGKK</sequence>
<dbReference type="Gene3D" id="3.40.250.10">
    <property type="entry name" value="Rhodanese-like domain"/>
    <property type="match status" value="1"/>
</dbReference>
<protein>
    <submittedName>
        <fullName evidence="2">Rhodanese-like domain-containing protein</fullName>
    </submittedName>
</protein>
<reference evidence="2 3" key="1">
    <citation type="submission" date="2019-02" db="EMBL/GenBank/DDBJ databases">
        <title>First genome of the species Streptococcus parasuis.</title>
        <authorList>
            <person name="Stevens M.J.A."/>
            <person name="Stephan R."/>
        </authorList>
    </citation>
    <scope>NUCLEOTIDE SEQUENCE [LARGE SCALE GENOMIC DNA]</scope>
    <source>
        <strain evidence="2 3">4253</strain>
    </source>
</reference>
<dbReference type="InterPro" id="IPR001763">
    <property type="entry name" value="Rhodanese-like_dom"/>
</dbReference>
<dbReference type="CDD" id="cd00158">
    <property type="entry name" value="RHOD"/>
    <property type="match status" value="1"/>
</dbReference>
<dbReference type="EMBL" id="SHGT01000041">
    <property type="protein sequence ID" value="TAA11481.1"/>
    <property type="molecule type" value="Genomic_DNA"/>
</dbReference>
<comment type="caution">
    <text evidence="2">The sequence shown here is derived from an EMBL/GenBank/DDBJ whole genome shotgun (WGS) entry which is preliminary data.</text>
</comment>
<dbReference type="PROSITE" id="PS50206">
    <property type="entry name" value="RHODANESE_3"/>
    <property type="match status" value="1"/>
</dbReference>
<dbReference type="InterPro" id="IPR050229">
    <property type="entry name" value="GlpE_sulfurtransferase"/>
</dbReference>
<accession>A0A4Q8L0U6</accession>
<dbReference type="SUPFAM" id="SSF52821">
    <property type="entry name" value="Rhodanese/Cell cycle control phosphatase"/>
    <property type="match status" value="1"/>
</dbReference>
<dbReference type="SMART" id="SM00450">
    <property type="entry name" value="RHOD"/>
    <property type="match status" value="1"/>
</dbReference>
<evidence type="ECO:0000313" key="2">
    <source>
        <dbReference type="EMBL" id="TAA11481.1"/>
    </source>
</evidence>
<name>A0A4Q8L0U6_9STRE</name>
<dbReference type="Proteomes" id="UP000291525">
    <property type="component" value="Unassembled WGS sequence"/>
</dbReference>
<organism evidence="2 3">
    <name type="scientific">Streptococcus parasuis</name>
    <dbReference type="NCBI Taxonomy" id="1501662"/>
    <lineage>
        <taxon>Bacteria</taxon>
        <taxon>Bacillati</taxon>
        <taxon>Bacillota</taxon>
        <taxon>Bacilli</taxon>
        <taxon>Lactobacillales</taxon>
        <taxon>Streptococcaceae</taxon>
        <taxon>Streptococcus</taxon>
    </lineage>
</organism>
<dbReference type="RefSeq" id="WP_130555294.1">
    <property type="nucleotide sequence ID" value="NZ_SHGT01000041.1"/>
</dbReference>